<feature type="non-terminal residue" evidence="7">
    <location>
        <position position="1"/>
    </location>
</feature>
<keyword evidence="8" id="KW-1185">Reference proteome</keyword>
<reference evidence="7 8" key="1">
    <citation type="submission" date="2021-06" db="EMBL/GenBank/DDBJ databases">
        <authorList>
            <person name="Palmer J.M."/>
        </authorList>
    </citation>
    <scope>NUCLEOTIDE SEQUENCE [LARGE SCALE GENOMIC DNA]</scope>
    <source>
        <strain evidence="7 8">GA_2019</strain>
        <tissue evidence="7">Muscle</tissue>
    </source>
</reference>
<evidence type="ECO:0000313" key="7">
    <source>
        <dbReference type="EMBL" id="MEQ2159730.1"/>
    </source>
</evidence>
<organism evidence="7 8">
    <name type="scientific">Goodea atripinnis</name>
    <dbReference type="NCBI Taxonomy" id="208336"/>
    <lineage>
        <taxon>Eukaryota</taxon>
        <taxon>Metazoa</taxon>
        <taxon>Chordata</taxon>
        <taxon>Craniata</taxon>
        <taxon>Vertebrata</taxon>
        <taxon>Euteleostomi</taxon>
        <taxon>Actinopterygii</taxon>
        <taxon>Neopterygii</taxon>
        <taxon>Teleostei</taxon>
        <taxon>Neoteleostei</taxon>
        <taxon>Acanthomorphata</taxon>
        <taxon>Ovalentaria</taxon>
        <taxon>Atherinomorphae</taxon>
        <taxon>Cyprinodontiformes</taxon>
        <taxon>Goodeidae</taxon>
        <taxon>Goodea</taxon>
    </lineage>
</organism>
<comment type="subcellular location">
    <subcellularLocation>
        <location evidence="1">Nucleus</location>
    </subcellularLocation>
</comment>
<keyword evidence="3" id="KW-0677">Repeat</keyword>
<protein>
    <submittedName>
        <fullName evidence="7">Uncharacterized protein</fullName>
    </submittedName>
</protein>
<sequence>DHGGGILDLSEDLDKDECKQEPEAVYETNCHWEGCTKEYETQDQLVHVSLFLRCLHSFMDVFNCISVQFSEQCQFILQFIFSLFLEQVNIVNWLSSLET</sequence>
<keyword evidence="2" id="KW-0479">Metal-binding</keyword>
<evidence type="ECO:0000256" key="2">
    <source>
        <dbReference type="ARBA" id="ARBA00022723"/>
    </source>
</evidence>
<evidence type="ECO:0000256" key="6">
    <source>
        <dbReference type="ARBA" id="ARBA00023242"/>
    </source>
</evidence>
<evidence type="ECO:0000256" key="4">
    <source>
        <dbReference type="ARBA" id="ARBA00022771"/>
    </source>
</evidence>
<keyword evidence="5" id="KW-0862">Zinc</keyword>
<dbReference type="Gene3D" id="3.30.160.60">
    <property type="entry name" value="Classic Zinc Finger"/>
    <property type="match status" value="1"/>
</dbReference>
<accession>A0ABV0MKW9</accession>
<dbReference type="EMBL" id="JAHRIO010003197">
    <property type="protein sequence ID" value="MEQ2159730.1"/>
    <property type="molecule type" value="Genomic_DNA"/>
</dbReference>
<gene>
    <name evidence="7" type="ORF">GOODEAATRI_026177</name>
</gene>
<keyword evidence="6" id="KW-0539">Nucleus</keyword>
<proteinExistence type="predicted"/>
<evidence type="ECO:0000313" key="8">
    <source>
        <dbReference type="Proteomes" id="UP001476798"/>
    </source>
</evidence>
<evidence type="ECO:0000256" key="1">
    <source>
        <dbReference type="ARBA" id="ARBA00004123"/>
    </source>
</evidence>
<evidence type="ECO:0000256" key="3">
    <source>
        <dbReference type="ARBA" id="ARBA00022737"/>
    </source>
</evidence>
<dbReference type="Proteomes" id="UP001476798">
    <property type="component" value="Unassembled WGS sequence"/>
</dbReference>
<dbReference type="InterPro" id="IPR043359">
    <property type="entry name" value="GLI-like"/>
</dbReference>
<name>A0ABV0MKW9_9TELE</name>
<evidence type="ECO:0000256" key="5">
    <source>
        <dbReference type="ARBA" id="ARBA00022833"/>
    </source>
</evidence>
<keyword evidence="4" id="KW-0863">Zinc-finger</keyword>
<dbReference type="PANTHER" id="PTHR45718:SF6">
    <property type="entry name" value="ZINC FINGER PROTEIN GLI2"/>
    <property type="match status" value="1"/>
</dbReference>
<dbReference type="PANTHER" id="PTHR45718">
    <property type="entry name" value="TRANSCRIPTIONAL ACTIVATOR CUBITUS INTERRUPTUS"/>
    <property type="match status" value="1"/>
</dbReference>
<comment type="caution">
    <text evidence="7">The sequence shown here is derived from an EMBL/GenBank/DDBJ whole genome shotgun (WGS) entry which is preliminary data.</text>
</comment>